<evidence type="ECO:0000313" key="5">
    <source>
        <dbReference type="Proteomes" id="UP000722957"/>
    </source>
</evidence>
<evidence type="ECO:0000313" key="3">
    <source>
        <dbReference type="EMBL" id="MBF4434961.1"/>
    </source>
</evidence>
<dbReference type="Proteomes" id="UP000722957">
    <property type="component" value="Unassembled WGS sequence"/>
</dbReference>
<sequence length="82" mass="9585">MCVHSKLYRLAKNKLLNICVSYDAKQRITISILSAKHNLPFAEFPFLTHSHSQFESFLPQIGTFEPHTHLFEDAFRQRNNPI</sequence>
<dbReference type="EMBL" id="SCLC01000006">
    <property type="protein sequence ID" value="MBF4434961.1"/>
    <property type="molecule type" value="Genomic_DNA"/>
</dbReference>
<dbReference type="AlphaFoldDB" id="A0A1V9JX89"/>
<evidence type="ECO:0000313" key="2">
    <source>
        <dbReference type="EMBL" id="MBF4272321.1"/>
    </source>
</evidence>
<protein>
    <submittedName>
        <fullName evidence="3">Uncharacterized protein</fullName>
    </submittedName>
</protein>
<dbReference type="KEGG" id="vau:VANGNB10_cII0686"/>
<reference evidence="1 4" key="1">
    <citation type="submission" date="2018-12" db="EMBL/GenBank/DDBJ databases">
        <title>Characterization and Draft Genome of Vibrio anguillarum J360 Marine Pathogen Isolated from an Outbreak in Lumpfish (Cyclopterus lumpus).</title>
        <authorList>
            <person name="Vasquez J.I."/>
            <person name="Cao T."/>
            <person name="Chakraborty S."/>
            <person name="Gnanagobal H."/>
            <person name="Wescot J."/>
            <person name="Boyce D."/>
            <person name="Santander J."/>
        </authorList>
    </citation>
    <scope>NUCLEOTIDE SEQUENCE [LARGE SCALE GENOMIC DNA]</scope>
    <source>
        <strain evidence="1 4">J360</strain>
    </source>
</reference>
<proteinExistence type="predicted"/>
<accession>A0A1V9JX89</accession>
<organism evidence="3 6">
    <name type="scientific">Vibrio anguillarum</name>
    <name type="common">Listonella anguillarum</name>
    <dbReference type="NCBI Taxonomy" id="55601"/>
    <lineage>
        <taxon>Bacteria</taxon>
        <taxon>Pseudomonadati</taxon>
        <taxon>Pseudomonadota</taxon>
        <taxon>Gammaproteobacteria</taxon>
        <taxon>Vibrionales</taxon>
        <taxon>Vibrionaceae</taxon>
        <taxon>Vibrio</taxon>
    </lineage>
</organism>
<reference evidence="3 5" key="2">
    <citation type="journal article" date="2021" name="PeerJ">
        <title>Analysis of 44 Vibrio anguillarum genomes reveals high genetic diversity.</title>
        <authorList>
            <person name="Hansen M.J."/>
            <person name="Dalsgaard I."/>
        </authorList>
    </citation>
    <scope>NUCLEOTIDE SEQUENCE</scope>
    <source>
        <strain evidence="2 5">17-16730-2A</strain>
        <strain evidence="3">850617-1/1</strain>
    </source>
</reference>
<name>A0A1V9JX89_VIBAN</name>
<dbReference type="Proteomes" id="UP000786185">
    <property type="component" value="Unassembled WGS sequence"/>
</dbReference>
<dbReference type="EMBL" id="RDOM01000022">
    <property type="protein sequence ID" value="MBF4272321.1"/>
    <property type="molecule type" value="Genomic_DNA"/>
</dbReference>
<dbReference type="EMBL" id="CP034673">
    <property type="protein sequence ID" value="AZS27192.1"/>
    <property type="molecule type" value="Genomic_DNA"/>
</dbReference>
<evidence type="ECO:0000313" key="6">
    <source>
        <dbReference type="Proteomes" id="UP000786185"/>
    </source>
</evidence>
<evidence type="ECO:0000313" key="1">
    <source>
        <dbReference type="EMBL" id="AZS27192.1"/>
    </source>
</evidence>
<evidence type="ECO:0000313" key="4">
    <source>
        <dbReference type="Proteomes" id="UP000256923"/>
    </source>
</evidence>
<dbReference type="Proteomes" id="UP000256923">
    <property type="component" value="Chromosome 2"/>
</dbReference>
<gene>
    <name evidence="1" type="ORF">DYL72_20135</name>
    <name evidence="2" type="ORF">EAY07_09735</name>
    <name evidence="3" type="ORF">ERJ77_10595</name>
</gene>